<dbReference type="PROSITE" id="PS00018">
    <property type="entry name" value="EF_HAND_1"/>
    <property type="match status" value="2"/>
</dbReference>
<dbReference type="Gene3D" id="1.20.1080.10">
    <property type="entry name" value="Glycerol uptake facilitator protein"/>
    <property type="match status" value="1"/>
</dbReference>
<dbReference type="GO" id="GO:0005886">
    <property type="term" value="C:plasma membrane"/>
    <property type="evidence" value="ECO:0007669"/>
    <property type="project" value="TreeGrafter"/>
</dbReference>
<feature type="transmembrane region" description="Helical" evidence="7">
    <location>
        <begin position="299"/>
        <end position="322"/>
    </location>
</feature>
<name>A0A7S0HG13_9CRYP</name>
<dbReference type="SMART" id="SM00054">
    <property type="entry name" value="EFh"/>
    <property type="match status" value="2"/>
</dbReference>
<evidence type="ECO:0000256" key="3">
    <source>
        <dbReference type="ARBA" id="ARBA00022837"/>
    </source>
</evidence>
<feature type="transmembrane region" description="Helical" evidence="7">
    <location>
        <begin position="257"/>
        <end position="279"/>
    </location>
</feature>
<evidence type="ECO:0000256" key="6">
    <source>
        <dbReference type="ARBA" id="ARBA00049660"/>
    </source>
</evidence>
<protein>
    <recommendedName>
        <fullName evidence="8">EF-hand domain-containing protein</fullName>
    </recommendedName>
</protein>
<reference evidence="9" key="1">
    <citation type="submission" date="2021-01" db="EMBL/GenBank/DDBJ databases">
        <authorList>
            <person name="Corre E."/>
            <person name="Pelletier E."/>
            <person name="Niang G."/>
            <person name="Scheremetjew M."/>
            <person name="Finn R."/>
            <person name="Kale V."/>
            <person name="Holt S."/>
            <person name="Cochrane G."/>
            <person name="Meng A."/>
            <person name="Brown T."/>
            <person name="Cohen L."/>
        </authorList>
    </citation>
    <scope>NUCLEOTIDE SEQUENCE</scope>
    <source>
        <strain evidence="9">CCMP325</strain>
    </source>
</reference>
<dbReference type="Gene3D" id="1.10.238.10">
    <property type="entry name" value="EF-hand"/>
    <property type="match status" value="1"/>
</dbReference>
<feature type="transmembrane region" description="Helical" evidence="7">
    <location>
        <begin position="92"/>
        <end position="111"/>
    </location>
</feature>
<keyword evidence="4 7" id="KW-1133">Transmembrane helix</keyword>
<dbReference type="GO" id="GO:0005509">
    <property type="term" value="F:calcium ion binding"/>
    <property type="evidence" value="ECO:0007669"/>
    <property type="project" value="InterPro"/>
</dbReference>
<dbReference type="InterPro" id="IPR023271">
    <property type="entry name" value="Aquaporin-like"/>
</dbReference>
<dbReference type="PANTHER" id="PTHR30520">
    <property type="entry name" value="FORMATE TRANSPORTER-RELATED"/>
    <property type="match status" value="1"/>
</dbReference>
<evidence type="ECO:0000313" key="9">
    <source>
        <dbReference type="EMBL" id="CAD8479786.1"/>
    </source>
</evidence>
<dbReference type="InterPro" id="IPR000292">
    <property type="entry name" value="For/NO2_transpt"/>
</dbReference>
<dbReference type="CDD" id="cd00051">
    <property type="entry name" value="EFh"/>
    <property type="match status" value="1"/>
</dbReference>
<dbReference type="Pfam" id="PF01226">
    <property type="entry name" value="Form_Nir_trans"/>
    <property type="match status" value="1"/>
</dbReference>
<dbReference type="PROSITE" id="PS50222">
    <property type="entry name" value="EF_HAND_2"/>
    <property type="match status" value="2"/>
</dbReference>
<comment type="similarity">
    <text evidence="6">Belongs to the FNT transporter (TC 1.A.16) family.</text>
</comment>
<evidence type="ECO:0000256" key="5">
    <source>
        <dbReference type="ARBA" id="ARBA00023136"/>
    </source>
</evidence>
<evidence type="ECO:0000256" key="7">
    <source>
        <dbReference type="SAM" id="Phobius"/>
    </source>
</evidence>
<dbReference type="GO" id="GO:0015707">
    <property type="term" value="P:nitrite transport"/>
    <property type="evidence" value="ECO:0007669"/>
    <property type="project" value="TreeGrafter"/>
</dbReference>
<dbReference type="InterPro" id="IPR011992">
    <property type="entry name" value="EF-hand-dom_pair"/>
</dbReference>
<comment type="subcellular location">
    <subcellularLocation>
        <location evidence="1">Membrane</location>
        <topology evidence="1">Multi-pass membrane protein</topology>
    </subcellularLocation>
</comment>
<keyword evidence="5 7" id="KW-0472">Membrane</keyword>
<dbReference type="Pfam" id="PF13499">
    <property type="entry name" value="EF-hand_7"/>
    <property type="match status" value="1"/>
</dbReference>
<evidence type="ECO:0000256" key="1">
    <source>
        <dbReference type="ARBA" id="ARBA00004141"/>
    </source>
</evidence>
<feature type="domain" description="EF-hand" evidence="8">
    <location>
        <begin position="380"/>
        <end position="415"/>
    </location>
</feature>
<dbReference type="SUPFAM" id="SSF47473">
    <property type="entry name" value="EF-hand"/>
    <property type="match status" value="1"/>
</dbReference>
<evidence type="ECO:0000256" key="4">
    <source>
        <dbReference type="ARBA" id="ARBA00022989"/>
    </source>
</evidence>
<gene>
    <name evidence="9" type="ORF">HPHI1048_LOCUS8135</name>
</gene>
<evidence type="ECO:0000256" key="2">
    <source>
        <dbReference type="ARBA" id="ARBA00022692"/>
    </source>
</evidence>
<keyword evidence="2 7" id="KW-0812">Transmembrane</keyword>
<evidence type="ECO:0000259" key="8">
    <source>
        <dbReference type="PROSITE" id="PS50222"/>
    </source>
</evidence>
<feature type="transmembrane region" description="Helical" evidence="7">
    <location>
        <begin position="226"/>
        <end position="245"/>
    </location>
</feature>
<feature type="domain" description="EF-hand" evidence="8">
    <location>
        <begin position="344"/>
        <end position="379"/>
    </location>
</feature>
<dbReference type="InterPro" id="IPR002048">
    <property type="entry name" value="EF_hand_dom"/>
</dbReference>
<dbReference type="EMBL" id="HBEO01011877">
    <property type="protein sequence ID" value="CAD8479786.1"/>
    <property type="molecule type" value="Transcribed_RNA"/>
</dbReference>
<feature type="transmembrane region" description="Helical" evidence="7">
    <location>
        <begin position="173"/>
        <end position="196"/>
    </location>
</feature>
<accession>A0A7S0HG13</accession>
<dbReference type="AlphaFoldDB" id="A0A7S0HG13"/>
<dbReference type="PANTHER" id="PTHR30520:SF6">
    <property type="entry name" value="FORMATE_NITRATE FAMILY TRANSPORTER (EUROFUNG)"/>
    <property type="match status" value="1"/>
</dbReference>
<sequence>MESGNNSNGGNGHNSYSVQSCEVGVTRTASSDIEARIYGNGKSTVIIKEMSQDERGKLAAFQISSDINAMDEVEKQVEKLSMKKAHIEPLKLFFLGCVAGWWVGLAVILTVTLSGGIPVEVRNAWPMLPKMLVGFFFPTAIWFIMIFGGELFTGNSMYMIVGFIAKRVTIWELLYNWSFVLVSNFTGCVATVYFFGYLTDLFVAEPAHSYITHVAEYKINLKPEVAFLRAIPANALVCTCVLFGMSAKDMTGKLVGMWFPIFVFATSGFEHAIANMAYVPLGLMYGAEASYKKWLYQNLLLVILGNIVGGGLIVGLSDYYLFDWTNAVHRVNAAMLSKIGNQEFTEENLRKVFASFDQDGNGTIERSEFDQAIADMGVKAPPELINTLWMNSDTDGNGCLDFDEFSDLLKKMRDFEKYGRDDVIFQRPASAQG</sequence>
<feature type="transmembrane region" description="Helical" evidence="7">
    <location>
        <begin position="131"/>
        <end position="152"/>
    </location>
</feature>
<dbReference type="InterPro" id="IPR024002">
    <property type="entry name" value="For/NO2_transpt_CS"/>
</dbReference>
<proteinExistence type="inferred from homology"/>
<organism evidence="9">
    <name type="scientific">Hanusia phi</name>
    <dbReference type="NCBI Taxonomy" id="3032"/>
    <lineage>
        <taxon>Eukaryota</taxon>
        <taxon>Cryptophyceae</taxon>
        <taxon>Pyrenomonadales</taxon>
        <taxon>Geminigeraceae</taxon>
        <taxon>Hanusia</taxon>
    </lineage>
</organism>
<dbReference type="GO" id="GO:0015513">
    <property type="term" value="F:high-affinity secondary active nitrite transmembrane transporter activity"/>
    <property type="evidence" value="ECO:0007669"/>
    <property type="project" value="TreeGrafter"/>
</dbReference>
<dbReference type="PROSITE" id="PS01005">
    <property type="entry name" value="FORMATE_NITRITE_TP_1"/>
    <property type="match status" value="1"/>
</dbReference>
<keyword evidence="3" id="KW-0106">Calcium</keyword>
<dbReference type="InterPro" id="IPR018247">
    <property type="entry name" value="EF_Hand_1_Ca_BS"/>
</dbReference>